<dbReference type="Proteomes" id="UP000026961">
    <property type="component" value="Chromosome 5"/>
</dbReference>
<dbReference type="eggNOG" id="ENOG502R3ER">
    <property type="taxonomic scope" value="Eukaryota"/>
</dbReference>
<evidence type="ECO:0000313" key="2">
    <source>
        <dbReference type="EnsemblPlants" id="OGLUM05G07940.1"/>
    </source>
</evidence>
<feature type="compositionally biased region" description="Low complexity" evidence="1">
    <location>
        <begin position="290"/>
        <end position="299"/>
    </location>
</feature>
<protein>
    <submittedName>
        <fullName evidence="2">Uncharacterized protein</fullName>
    </submittedName>
</protein>
<feature type="region of interest" description="Disordered" evidence="1">
    <location>
        <begin position="273"/>
        <end position="299"/>
    </location>
</feature>
<dbReference type="HOGENOM" id="CLU_684076_0_0_1"/>
<dbReference type="EnsemblPlants" id="OGLUM05G07940.1">
    <property type="protein sequence ID" value="OGLUM05G07940.1"/>
    <property type="gene ID" value="OGLUM05G07940"/>
</dbReference>
<reference evidence="2" key="2">
    <citation type="submission" date="2018-05" db="EMBL/GenBank/DDBJ databases">
        <title>OgluRS3 (Oryza glumaepatula Reference Sequence Version 3).</title>
        <authorList>
            <person name="Zhang J."/>
            <person name="Kudrna D."/>
            <person name="Lee S."/>
            <person name="Talag J."/>
            <person name="Welchert J."/>
            <person name="Wing R.A."/>
        </authorList>
    </citation>
    <scope>NUCLEOTIDE SEQUENCE [LARGE SCALE GENOMIC DNA]</scope>
</reference>
<feature type="compositionally biased region" description="Low complexity" evidence="1">
    <location>
        <begin position="273"/>
        <end position="283"/>
    </location>
</feature>
<dbReference type="PANTHER" id="PTHR33781">
    <property type="entry name" value="PROTEIN PHYTOCHROME KINASE SUBSTRATE 1-RELATED"/>
    <property type="match status" value="1"/>
</dbReference>
<proteinExistence type="predicted"/>
<accession>A0A0D9ZVU8</accession>
<dbReference type="Gramene" id="OGLUM05G07940.1">
    <property type="protein sequence ID" value="OGLUM05G07940.1"/>
    <property type="gene ID" value="OGLUM05G07940"/>
</dbReference>
<dbReference type="PANTHER" id="PTHR33781:SF2">
    <property type="entry name" value="OS05G0220500 PROTEIN"/>
    <property type="match status" value="1"/>
</dbReference>
<sequence>MDMDSVVVHQRGGAGAGDEEEEIGVFTAERYFSGADEVDALWCGGSSSSLSSAFKTGGGQQEYWSAAPTTLTAATTSSEASWNSRSALLRDAAAAVAVETEEPSGAGGDLCTPGTKASSPSHNLLLRWLLGVAACACAGSGAEEAVIADDCRRDEARAAGVAVGGEKRISTEAAEAVATTRVSRGMCDGDVFDAGTATPPPLPQLAEPRRIRTADSDEVSARVFNTRATAAAALAADERRRRSLDMFASATRQQQSSQNPAFTIVAGTSTAARDAGGAGASATIRRDDPGAAAGDDAASSDGELVECAYPPSEASVVWSVVTADGVASAGNFSSAASGYYHHYYYHNGGGGDGRRTDAGKSSRRSSAGGLLTMGCMSDRALDAISPARVVHRRPLPPGGGRRWCHVARRR</sequence>
<dbReference type="GO" id="GO:0009638">
    <property type="term" value="P:phototropism"/>
    <property type="evidence" value="ECO:0007669"/>
    <property type="project" value="InterPro"/>
</dbReference>
<evidence type="ECO:0000313" key="3">
    <source>
        <dbReference type="Proteomes" id="UP000026961"/>
    </source>
</evidence>
<feature type="region of interest" description="Disordered" evidence="1">
    <location>
        <begin position="1"/>
        <end position="20"/>
    </location>
</feature>
<evidence type="ECO:0000256" key="1">
    <source>
        <dbReference type="SAM" id="MobiDB-lite"/>
    </source>
</evidence>
<organism evidence="2">
    <name type="scientific">Oryza glumipatula</name>
    <dbReference type="NCBI Taxonomy" id="40148"/>
    <lineage>
        <taxon>Eukaryota</taxon>
        <taxon>Viridiplantae</taxon>
        <taxon>Streptophyta</taxon>
        <taxon>Embryophyta</taxon>
        <taxon>Tracheophyta</taxon>
        <taxon>Spermatophyta</taxon>
        <taxon>Magnoliopsida</taxon>
        <taxon>Liliopsida</taxon>
        <taxon>Poales</taxon>
        <taxon>Poaceae</taxon>
        <taxon>BOP clade</taxon>
        <taxon>Oryzoideae</taxon>
        <taxon>Oryzeae</taxon>
        <taxon>Oryzinae</taxon>
        <taxon>Oryza</taxon>
    </lineage>
</organism>
<reference evidence="2" key="1">
    <citation type="submission" date="2015-04" db="UniProtKB">
        <authorList>
            <consortium name="EnsemblPlants"/>
        </authorList>
    </citation>
    <scope>IDENTIFICATION</scope>
</reference>
<keyword evidence="3" id="KW-1185">Reference proteome</keyword>
<dbReference type="InterPro" id="IPR039615">
    <property type="entry name" value="PKS"/>
</dbReference>
<dbReference type="AlphaFoldDB" id="A0A0D9ZVU8"/>
<name>A0A0D9ZVU8_9ORYZ</name>